<proteinExistence type="predicted"/>
<dbReference type="EMBL" id="PEDP01000132">
    <property type="protein sequence ID" value="POS87412.1"/>
    <property type="molecule type" value="Genomic_DNA"/>
</dbReference>
<reference evidence="1 2" key="1">
    <citation type="submission" date="2017-10" db="EMBL/GenBank/DDBJ databases">
        <title>Development of genomic resources for the powdery mildew, Erysiphe pulchra.</title>
        <authorList>
            <person name="Wadl P.A."/>
            <person name="Mack B.M."/>
            <person name="Moore G."/>
            <person name="Beltz S.B."/>
        </authorList>
    </citation>
    <scope>NUCLEOTIDE SEQUENCE [LARGE SCALE GENOMIC DNA]</scope>
    <source>
        <strain evidence="1">Cflorida</strain>
    </source>
</reference>
<dbReference type="AlphaFoldDB" id="A0A2S4PZE7"/>
<accession>A0A2S4PZE7</accession>
<dbReference type="Proteomes" id="UP000237438">
    <property type="component" value="Unassembled WGS sequence"/>
</dbReference>
<organism evidence="1 2">
    <name type="scientific">Erysiphe pulchra</name>
    <dbReference type="NCBI Taxonomy" id="225359"/>
    <lineage>
        <taxon>Eukaryota</taxon>
        <taxon>Fungi</taxon>
        <taxon>Dikarya</taxon>
        <taxon>Ascomycota</taxon>
        <taxon>Pezizomycotina</taxon>
        <taxon>Leotiomycetes</taxon>
        <taxon>Erysiphales</taxon>
        <taxon>Erysiphaceae</taxon>
        <taxon>Erysiphe</taxon>
    </lineage>
</organism>
<dbReference type="STRING" id="225359.A0A2S4PZE7"/>
<comment type="caution">
    <text evidence="1">The sequence shown here is derived from an EMBL/GenBank/DDBJ whole genome shotgun (WGS) entry which is preliminary data.</text>
</comment>
<name>A0A2S4PZE7_9PEZI</name>
<protein>
    <submittedName>
        <fullName evidence="1">Uncharacterized protein</fullName>
    </submittedName>
</protein>
<sequence length="174" mass="19258">MEYMDTHPTLIELIPSDLWSIPYLSLPGILAAATRINPVRVSEVCAATPSIQSMSVPAISSTNVPLFRATAPAITPYDGQPSTLRAFFSQWVNQINSCHIQFPTELSKVEFAYQSLGSGALVKMRSLFRCLEDPKIPREIKTLTEFLLALKQRCQDPGLCAQAIRTIENLYVTG</sequence>
<dbReference type="OrthoDB" id="10454538at2759"/>
<keyword evidence="2" id="KW-1185">Reference proteome</keyword>
<evidence type="ECO:0000313" key="1">
    <source>
        <dbReference type="EMBL" id="POS87412.1"/>
    </source>
</evidence>
<evidence type="ECO:0000313" key="2">
    <source>
        <dbReference type="Proteomes" id="UP000237438"/>
    </source>
</evidence>
<gene>
    <name evidence="1" type="ORF">EPUL_001147</name>
</gene>